<sequence length="65" mass="7336">MNSEAREPIVSRHKHAMSTQFLTTNEKTGPKFLPINTIPGDWEIGIGKKPTTQCNQIPMFYATCE</sequence>
<dbReference type="EMBL" id="JYDQ01000051">
    <property type="protein sequence ID" value="KRY18072.1"/>
    <property type="molecule type" value="Genomic_DNA"/>
</dbReference>
<dbReference type="Proteomes" id="UP000054783">
    <property type="component" value="Unassembled WGS sequence"/>
</dbReference>
<accession>A0A0V0ZZQ4</accession>
<keyword evidence="2" id="KW-1185">Reference proteome</keyword>
<protein>
    <submittedName>
        <fullName evidence="1">Uncharacterized protein</fullName>
    </submittedName>
</protein>
<proteinExistence type="predicted"/>
<reference evidence="1 2" key="1">
    <citation type="submission" date="2015-01" db="EMBL/GenBank/DDBJ databases">
        <title>Evolution of Trichinella species and genotypes.</title>
        <authorList>
            <person name="Korhonen P.K."/>
            <person name="Edoardo P."/>
            <person name="Giuseppe L.R."/>
            <person name="Gasser R.B."/>
        </authorList>
    </citation>
    <scope>NUCLEOTIDE SEQUENCE [LARGE SCALE GENOMIC DNA]</scope>
    <source>
        <strain evidence="1">ISS2496</strain>
    </source>
</reference>
<evidence type="ECO:0000313" key="1">
    <source>
        <dbReference type="EMBL" id="KRY18072.1"/>
    </source>
</evidence>
<dbReference type="AlphaFoldDB" id="A0A0V0ZZQ4"/>
<gene>
    <name evidence="1" type="ORF">T12_1462</name>
</gene>
<name>A0A0V0ZZQ4_9BILA</name>
<organism evidence="1 2">
    <name type="scientific">Trichinella patagoniensis</name>
    <dbReference type="NCBI Taxonomy" id="990121"/>
    <lineage>
        <taxon>Eukaryota</taxon>
        <taxon>Metazoa</taxon>
        <taxon>Ecdysozoa</taxon>
        <taxon>Nematoda</taxon>
        <taxon>Enoplea</taxon>
        <taxon>Dorylaimia</taxon>
        <taxon>Trichinellida</taxon>
        <taxon>Trichinellidae</taxon>
        <taxon>Trichinella</taxon>
    </lineage>
</organism>
<evidence type="ECO:0000313" key="2">
    <source>
        <dbReference type="Proteomes" id="UP000054783"/>
    </source>
</evidence>
<comment type="caution">
    <text evidence="1">The sequence shown here is derived from an EMBL/GenBank/DDBJ whole genome shotgun (WGS) entry which is preliminary data.</text>
</comment>